<accession>A0A0R3E8Q1</accession>
<comment type="caution">
    <text evidence="1">The sequence shown here is derived from an EMBL/GenBank/DDBJ whole genome shotgun (WGS) entry which is preliminary data.</text>
</comment>
<reference evidence="1 2" key="1">
    <citation type="submission" date="2015-09" db="EMBL/GenBank/DDBJ databases">
        <title>Draft Genome Sequence of Bradyrhizobium manausense Strain BR 3351T, a Novel Symbiotic Nitrogen-Fixing Alphaproteobacterium Isolated from Brazilian Amazon Rain Forest.</title>
        <authorList>
            <person name="De Araujo J.L."/>
            <person name="Zilli J.E."/>
        </authorList>
    </citation>
    <scope>NUCLEOTIDE SEQUENCE [LARGE SCALE GENOMIC DNA]</scope>
    <source>
        <strain evidence="1 2">BR3351</strain>
    </source>
</reference>
<dbReference type="Proteomes" id="UP000051936">
    <property type="component" value="Unassembled WGS sequence"/>
</dbReference>
<evidence type="ECO:0000313" key="1">
    <source>
        <dbReference type="EMBL" id="KRQ15938.1"/>
    </source>
</evidence>
<evidence type="ECO:0000313" key="2">
    <source>
        <dbReference type="Proteomes" id="UP000051936"/>
    </source>
</evidence>
<name>A0A0R3E8Q1_9BRAD</name>
<proteinExistence type="predicted"/>
<organism evidence="1 2">
    <name type="scientific">Bradyrhizobium manausense</name>
    <dbReference type="NCBI Taxonomy" id="989370"/>
    <lineage>
        <taxon>Bacteria</taxon>
        <taxon>Pseudomonadati</taxon>
        <taxon>Pseudomonadota</taxon>
        <taxon>Alphaproteobacteria</taxon>
        <taxon>Hyphomicrobiales</taxon>
        <taxon>Nitrobacteraceae</taxon>
        <taxon>Bradyrhizobium</taxon>
    </lineage>
</organism>
<dbReference type="EMBL" id="LJYG01000032">
    <property type="protein sequence ID" value="KRQ15938.1"/>
    <property type="molecule type" value="Genomic_DNA"/>
</dbReference>
<gene>
    <name evidence="1" type="ORF">AOQ71_07310</name>
</gene>
<keyword evidence="2" id="KW-1185">Reference proteome</keyword>
<sequence>MHHISPAAFGAEATAAVPFRQSRTRSTRRAATDAADESFIDSISCRLIAPTHVSVEETLTEHLAVVKVGFTLALPPGVALEWVRLRVQIALAGDSGERGGSFRIVSLYPTRVATHTITRGRLAVGANGELTREEAYPHETEENTPTCQPNVLGWKLSTSEAVWDWLPITRAPPLGSDALFLAATYPMCTRLQCTRSVQLAVSAQNRKDAIVLEHDAETAELAELGLA</sequence>
<protein>
    <submittedName>
        <fullName evidence="1">Uncharacterized protein</fullName>
    </submittedName>
</protein>
<dbReference type="STRING" id="989370.AOQ71_07310"/>
<dbReference type="AlphaFoldDB" id="A0A0R3E8Q1"/>